<dbReference type="EMBL" id="HACG01007243">
    <property type="protein sequence ID" value="CEK54108.1"/>
    <property type="molecule type" value="Transcribed_RNA"/>
</dbReference>
<dbReference type="AlphaFoldDB" id="A0A0B6YD96"/>
<evidence type="ECO:0000313" key="1">
    <source>
        <dbReference type="EMBL" id="CEK54108.1"/>
    </source>
</evidence>
<feature type="non-terminal residue" evidence="1">
    <location>
        <position position="69"/>
    </location>
</feature>
<name>A0A0B6YD96_9EUPU</name>
<gene>
    <name evidence="1" type="primary">ORF21968</name>
</gene>
<proteinExistence type="predicted"/>
<organism evidence="1">
    <name type="scientific">Arion vulgaris</name>
    <dbReference type="NCBI Taxonomy" id="1028688"/>
    <lineage>
        <taxon>Eukaryota</taxon>
        <taxon>Metazoa</taxon>
        <taxon>Spiralia</taxon>
        <taxon>Lophotrochozoa</taxon>
        <taxon>Mollusca</taxon>
        <taxon>Gastropoda</taxon>
        <taxon>Heterobranchia</taxon>
        <taxon>Euthyneura</taxon>
        <taxon>Panpulmonata</taxon>
        <taxon>Eupulmonata</taxon>
        <taxon>Stylommatophora</taxon>
        <taxon>Helicina</taxon>
        <taxon>Arionoidea</taxon>
        <taxon>Arionidae</taxon>
        <taxon>Arion</taxon>
    </lineage>
</organism>
<reference evidence="1" key="1">
    <citation type="submission" date="2014-12" db="EMBL/GenBank/DDBJ databases">
        <title>Insight into the proteome of Arion vulgaris.</title>
        <authorList>
            <person name="Aradska J."/>
            <person name="Bulat T."/>
            <person name="Smidak R."/>
            <person name="Sarate P."/>
            <person name="Gangsoo J."/>
            <person name="Sialana F."/>
            <person name="Bilban M."/>
            <person name="Lubec G."/>
        </authorList>
    </citation>
    <scope>NUCLEOTIDE SEQUENCE</scope>
    <source>
        <tissue evidence="1">Skin</tissue>
    </source>
</reference>
<protein>
    <submittedName>
        <fullName evidence="1">Uncharacterized protein</fullName>
    </submittedName>
</protein>
<accession>A0A0B6YD96</accession>
<sequence length="69" mass="7859">SAPSLCDDCRSRNMSKISSVCTLYEVEHEDHNGATFDGMQQESRNDIFTDFNMEVDEETMSAVEFTDIE</sequence>
<feature type="non-terminal residue" evidence="1">
    <location>
        <position position="1"/>
    </location>
</feature>